<dbReference type="PANTHER" id="PTHR35370">
    <property type="entry name" value="CYTOPLASMIC PROTEIN-RELATED-RELATED"/>
    <property type="match status" value="1"/>
</dbReference>
<accession>A0A2N3KMQ4</accession>
<sequence>MSTARYFQDELDYLRNSGQDFARHFPKLTNYLSERSTDPDVERLLEGFALLTGRLREKIDDQLPEVTQSLLMLLWPNFLRPVPSMVVMQMNPREGAINECQMLPAGLEVESIPLGGTVCKFRTAYDTEILPISVEDVHHGVSKEKSVITMQIESLAEEEIRGINLKRLRFHLGGSDYSALTLGLWLHRYLKMVKIRDIATGNEIALGKDCVKQVGLQKSEEVLPYPDNSFVGYRLLQEFYAFPQKYYFVDLLNIPTAHLGEDATRFEVVFEFERPLPPDVRIGKQSFLLHCVPAINLFEHDAEPILLDGRRTEYHIRPTRRDAGEIEVFSIDAVTGWRPSEEGHSGGISREFSRFESFMHEIERVDGRAAVYFREKVRQSLSGEKLDRLISFVREDELYQVNDGETVSVRLTCSNGATPRDLAVGDICIPTHMIPSYVNPTNVTRPTPPRYPVVDGALQWQLISALSLNYLSLQSVEALRTILNVFDFNAKVDRQREREAVMRLEGIASISSHTIDRLFKGLPVRGMRSTIDMRESKFASEGEMYLFSTVLAEFFALYATINSFHELVVCGLEAGEEYRWTARIGNQPLI</sequence>
<dbReference type="Pfam" id="PF05947">
    <property type="entry name" value="T6SS_TssF"/>
    <property type="match status" value="1"/>
</dbReference>
<dbReference type="InterPro" id="IPR010272">
    <property type="entry name" value="T6SS_TssF"/>
</dbReference>
<dbReference type="Proteomes" id="UP000233597">
    <property type="component" value="Unassembled WGS sequence"/>
</dbReference>
<proteinExistence type="predicted"/>
<dbReference type="RefSeq" id="WP_101269260.1">
    <property type="nucleotide sequence ID" value="NZ_NWTK01000013.1"/>
</dbReference>
<protein>
    <submittedName>
        <fullName evidence="1">Type VI secretion system baseplate subunit TssF</fullName>
    </submittedName>
</protein>
<evidence type="ECO:0000313" key="2">
    <source>
        <dbReference type="Proteomes" id="UP000233597"/>
    </source>
</evidence>
<evidence type="ECO:0000313" key="1">
    <source>
        <dbReference type="EMBL" id="PKR51837.1"/>
    </source>
</evidence>
<reference evidence="1 2" key="1">
    <citation type="submission" date="2017-09" db="EMBL/GenBank/DDBJ databases">
        <title>Biodiversity and function of Thalassospira species in the particle-attached aromatic-hydrocarbon-degrading consortia from the surface seawater of the South China Sea.</title>
        <authorList>
            <person name="Dong C."/>
            <person name="Liu R."/>
            <person name="Shao Z."/>
        </authorList>
    </citation>
    <scope>NUCLEOTIDE SEQUENCE [LARGE SCALE GENOMIC DNA]</scope>
    <source>
        <strain evidence="1 2">CSC1P2</strain>
    </source>
</reference>
<name>A0A2N3KMQ4_9PROT</name>
<dbReference type="NCBIfam" id="TIGR03359">
    <property type="entry name" value="VI_chp_6"/>
    <property type="match status" value="1"/>
</dbReference>
<dbReference type="PROSITE" id="PS50159">
    <property type="entry name" value="RIBOSOMAL_S13_2"/>
    <property type="match status" value="1"/>
</dbReference>
<dbReference type="AlphaFoldDB" id="A0A2N3KMQ4"/>
<dbReference type="OrthoDB" id="9763676at2"/>
<dbReference type="EMBL" id="NWTK01000013">
    <property type="protein sequence ID" value="PKR51837.1"/>
    <property type="molecule type" value="Genomic_DNA"/>
</dbReference>
<organism evidence="1 2">
    <name type="scientific">Thalassospira marina</name>
    <dbReference type="NCBI Taxonomy" id="2048283"/>
    <lineage>
        <taxon>Bacteria</taxon>
        <taxon>Pseudomonadati</taxon>
        <taxon>Pseudomonadota</taxon>
        <taxon>Alphaproteobacteria</taxon>
        <taxon>Rhodospirillales</taxon>
        <taxon>Thalassospiraceae</taxon>
        <taxon>Thalassospira</taxon>
    </lineage>
</organism>
<gene>
    <name evidence="1" type="primary">vasA</name>
    <name evidence="1" type="ORF">COO20_18540</name>
</gene>
<comment type="caution">
    <text evidence="1">The sequence shown here is derived from an EMBL/GenBank/DDBJ whole genome shotgun (WGS) entry which is preliminary data.</text>
</comment>
<dbReference type="PANTHER" id="PTHR35370:SF4">
    <property type="entry name" value="TYPE VI SECRETION SYSTEM BASEPLATE SUBUNIT TSSF"/>
    <property type="match status" value="1"/>
</dbReference>
<dbReference type="PIRSF" id="PIRSF028304">
    <property type="entry name" value="UCP028304"/>
    <property type="match status" value="1"/>
</dbReference>